<comment type="caution">
    <text evidence="2">The sequence shown here is derived from an EMBL/GenBank/DDBJ whole genome shotgun (WGS) entry which is preliminary data.</text>
</comment>
<accession>A0A1R0XI18</accession>
<sequence length="329" mass="36294">MTPDVGNENNGYSALNWTTSTGVKGYDNSSSKYTSTAGRTISWNPRLEAGMAKISLYKLNWEDKADSNVKIEIVHNGTTDVLYMDLRPSFGAPVGWVDLGKYLFSGVGKEFVRLTRSTSTTSTIITRADAVKFEGNIQQKEPHKTIIIDDESIKIDNVVTTDADNANNGFSAPYWTTSTGVKGYNNSSSKFTDAVGRSITWNPRLEAGTARISFNKLDWADKADSNVKIEIVHNGITDVLFMDLRPSSGPSAGWVDLGSYYFSGDDSEFVRLTRTQPTTGKIITRADAGSLANYYDTMNKRWITFDEIDFPDSHTAILTDSSHGSDYDL</sequence>
<feature type="domain" description="Golvesin/Xly CBD-like" evidence="1">
    <location>
        <begin position="15"/>
        <end position="134"/>
    </location>
</feature>
<feature type="domain" description="Golvesin/Xly CBD-like" evidence="1">
    <location>
        <begin position="163"/>
        <end position="288"/>
    </location>
</feature>
<organism evidence="2 3">
    <name type="scientific">Paenibacillus odorifer</name>
    <dbReference type="NCBI Taxonomy" id="189426"/>
    <lineage>
        <taxon>Bacteria</taxon>
        <taxon>Bacillati</taxon>
        <taxon>Bacillota</taxon>
        <taxon>Bacilli</taxon>
        <taxon>Bacillales</taxon>
        <taxon>Paenibacillaceae</taxon>
        <taxon>Paenibacillus</taxon>
    </lineage>
</organism>
<name>A0A1R0XI18_9BACL</name>
<dbReference type="Pfam" id="PF25275">
    <property type="entry name" value="Golvesin_C"/>
    <property type="match status" value="2"/>
</dbReference>
<dbReference type="AlphaFoldDB" id="A0A1R0XI18"/>
<dbReference type="Proteomes" id="UP000187439">
    <property type="component" value="Unassembled WGS sequence"/>
</dbReference>
<evidence type="ECO:0000313" key="2">
    <source>
        <dbReference type="EMBL" id="OMD34718.1"/>
    </source>
</evidence>
<gene>
    <name evidence="2" type="ORF">BSK52_28640</name>
</gene>
<proteinExistence type="predicted"/>
<protein>
    <recommendedName>
        <fullName evidence="1">Golvesin/Xly CBD-like domain-containing protein</fullName>
    </recommendedName>
</protein>
<evidence type="ECO:0000259" key="1">
    <source>
        <dbReference type="Pfam" id="PF25275"/>
    </source>
</evidence>
<dbReference type="RefSeq" id="WP_076121765.1">
    <property type="nucleotide sequence ID" value="NZ_MPTC01000051.1"/>
</dbReference>
<evidence type="ECO:0000313" key="3">
    <source>
        <dbReference type="Proteomes" id="UP000187439"/>
    </source>
</evidence>
<dbReference type="EMBL" id="MPTC01000051">
    <property type="protein sequence ID" value="OMD34718.1"/>
    <property type="molecule type" value="Genomic_DNA"/>
</dbReference>
<dbReference type="InterPro" id="IPR033803">
    <property type="entry name" value="CBD-like_Golvesin-Xly"/>
</dbReference>
<reference evidence="2 3" key="1">
    <citation type="submission" date="2016-10" db="EMBL/GenBank/DDBJ databases">
        <title>Paenibacillus species isolates.</title>
        <authorList>
            <person name="Beno S.M."/>
        </authorList>
    </citation>
    <scope>NUCLEOTIDE SEQUENCE [LARGE SCALE GENOMIC DNA]</scope>
    <source>
        <strain evidence="2 3">FSL H7-0710</strain>
    </source>
</reference>